<dbReference type="PANTHER" id="PTHR16062">
    <property type="entry name" value="SWI/SNF-RELATED"/>
    <property type="match status" value="1"/>
</dbReference>
<reference evidence="12 13" key="2">
    <citation type="submission" date="2019-01" db="EMBL/GenBank/DDBJ databases">
        <title>The decoding of complex shrimp genome reveals the adaptation for benthos swimmer, frequently molting mechanism and breeding impact on genome.</title>
        <authorList>
            <person name="Sun Y."/>
            <person name="Gao Y."/>
            <person name="Yu Y."/>
        </authorList>
    </citation>
    <scope>NUCLEOTIDE SEQUENCE [LARGE SCALE GENOMIC DNA]</scope>
    <source>
        <tissue evidence="12">Muscle</tissue>
    </source>
</reference>
<dbReference type="GO" id="GO:0006368">
    <property type="term" value="P:transcription elongation by RNA polymerase II"/>
    <property type="evidence" value="ECO:0007669"/>
    <property type="project" value="TreeGrafter"/>
</dbReference>
<dbReference type="Gene3D" id="1.20.920.10">
    <property type="entry name" value="Bromodomain-like"/>
    <property type="match status" value="1"/>
</dbReference>
<dbReference type="PROSITE" id="PS50014">
    <property type="entry name" value="BROMODOMAIN_2"/>
    <property type="match status" value="1"/>
</dbReference>
<dbReference type="GO" id="GO:0016586">
    <property type="term" value="C:RSC-type complex"/>
    <property type="evidence" value="ECO:0007669"/>
    <property type="project" value="InterPro"/>
</dbReference>
<keyword evidence="10" id="KW-0472">Membrane</keyword>
<evidence type="ECO:0000256" key="3">
    <source>
        <dbReference type="ARBA" id="ARBA00022853"/>
    </source>
</evidence>
<dbReference type="AlphaFoldDB" id="A0A423U090"/>
<dbReference type="Pfam" id="PF00439">
    <property type="entry name" value="Bromodomain"/>
    <property type="match status" value="1"/>
</dbReference>
<evidence type="ECO:0000256" key="4">
    <source>
        <dbReference type="ARBA" id="ARBA00023015"/>
    </source>
</evidence>
<keyword evidence="2" id="KW-0677">Repeat</keyword>
<evidence type="ECO:0000256" key="10">
    <source>
        <dbReference type="SAM" id="Phobius"/>
    </source>
</evidence>
<dbReference type="Proteomes" id="UP000283509">
    <property type="component" value="Unassembled WGS sequence"/>
</dbReference>
<evidence type="ECO:0000256" key="6">
    <source>
        <dbReference type="ARBA" id="ARBA00023163"/>
    </source>
</evidence>
<sequence length="289" mass="32985">MEKIQELNQVDTSSGKGKSIKRNKYNQYISNTKNMKALYNSVRDFRDSEGRQLSEVFLKLPSKSLYPDYYEVIKQPIDLEKILHKWKNGAYMTFDDMMGDFTLMFQNACRYNEPDSQIYRDALTLQRHALQVVCLSAIFSPLLFLLCPFLCLFIGPFPLSPLSLCPFLCCLSAFFSLLFLLCPFLCLFIGLFLSSPLSSMSFPLSVYQTFLSSPLSSMSFPLSVYQTFSLLSSFFYVFPLSVYRPFSLSPLSSMCPAPTHTTTPLPHYTQNPSLNLSSPLKNKNKRNSS</sequence>
<keyword evidence="13" id="KW-1185">Reference proteome</keyword>
<feature type="region of interest" description="Disordered" evidence="9">
    <location>
        <begin position="265"/>
        <end position="289"/>
    </location>
</feature>
<dbReference type="PROSITE" id="PS00633">
    <property type="entry name" value="BROMODOMAIN_1"/>
    <property type="match status" value="1"/>
</dbReference>
<accession>A0A423U090</accession>
<feature type="domain" description="Bromo" evidence="11">
    <location>
        <begin position="49"/>
        <end position="119"/>
    </location>
</feature>
<dbReference type="OrthoDB" id="6381854at2759"/>
<reference evidence="12 13" key="1">
    <citation type="submission" date="2018-04" db="EMBL/GenBank/DDBJ databases">
        <authorList>
            <person name="Zhang X."/>
            <person name="Yuan J."/>
            <person name="Li F."/>
            <person name="Xiang J."/>
        </authorList>
    </citation>
    <scope>NUCLEOTIDE SEQUENCE [LARGE SCALE GENOMIC DNA]</scope>
    <source>
        <tissue evidence="12">Muscle</tissue>
    </source>
</reference>
<dbReference type="InterPro" id="IPR001487">
    <property type="entry name" value="Bromodomain"/>
</dbReference>
<dbReference type="STRING" id="6689.A0A423U090"/>
<dbReference type="PRINTS" id="PR00503">
    <property type="entry name" value="BROMODOMAIN"/>
</dbReference>
<dbReference type="SUPFAM" id="SSF47370">
    <property type="entry name" value="Bromodomain"/>
    <property type="match status" value="1"/>
</dbReference>
<keyword evidence="7" id="KW-0539">Nucleus</keyword>
<evidence type="ECO:0000313" key="12">
    <source>
        <dbReference type="EMBL" id="ROT82120.1"/>
    </source>
</evidence>
<evidence type="ECO:0000259" key="11">
    <source>
        <dbReference type="PROSITE" id="PS50014"/>
    </source>
</evidence>
<name>A0A423U090_PENVA</name>
<evidence type="ECO:0000256" key="7">
    <source>
        <dbReference type="ARBA" id="ARBA00023242"/>
    </source>
</evidence>
<evidence type="ECO:0000256" key="1">
    <source>
        <dbReference type="ARBA" id="ARBA00004123"/>
    </source>
</evidence>
<comment type="caution">
    <text evidence="12">The sequence shown here is derived from an EMBL/GenBank/DDBJ whole genome shotgun (WGS) entry which is preliminary data.</text>
</comment>
<feature type="compositionally biased region" description="Polar residues" evidence="9">
    <location>
        <begin position="270"/>
        <end position="281"/>
    </location>
</feature>
<dbReference type="EMBL" id="QCYY01000882">
    <property type="protein sequence ID" value="ROT82120.1"/>
    <property type="molecule type" value="Genomic_DNA"/>
</dbReference>
<evidence type="ECO:0000256" key="5">
    <source>
        <dbReference type="ARBA" id="ARBA00023117"/>
    </source>
</evidence>
<dbReference type="GO" id="GO:0003682">
    <property type="term" value="F:chromatin binding"/>
    <property type="evidence" value="ECO:0007669"/>
    <property type="project" value="TreeGrafter"/>
</dbReference>
<dbReference type="FunFam" id="1.20.920.10:FF:000006">
    <property type="entry name" value="protein polybromo-1 isoform X1"/>
    <property type="match status" value="1"/>
</dbReference>
<protein>
    <recommendedName>
        <fullName evidence="11">Bromo domain-containing protein</fullName>
    </recommendedName>
</protein>
<organism evidence="12 13">
    <name type="scientific">Penaeus vannamei</name>
    <name type="common">Whiteleg shrimp</name>
    <name type="synonym">Litopenaeus vannamei</name>
    <dbReference type="NCBI Taxonomy" id="6689"/>
    <lineage>
        <taxon>Eukaryota</taxon>
        <taxon>Metazoa</taxon>
        <taxon>Ecdysozoa</taxon>
        <taxon>Arthropoda</taxon>
        <taxon>Crustacea</taxon>
        <taxon>Multicrustacea</taxon>
        <taxon>Malacostraca</taxon>
        <taxon>Eumalacostraca</taxon>
        <taxon>Eucarida</taxon>
        <taxon>Decapoda</taxon>
        <taxon>Dendrobranchiata</taxon>
        <taxon>Penaeoidea</taxon>
        <taxon>Penaeidae</taxon>
        <taxon>Penaeus</taxon>
    </lineage>
</organism>
<dbReference type="InterPro" id="IPR037382">
    <property type="entry name" value="Rsc/polybromo"/>
</dbReference>
<gene>
    <name evidence="12" type="ORF">C7M84_024706</name>
</gene>
<evidence type="ECO:0000256" key="9">
    <source>
        <dbReference type="SAM" id="MobiDB-lite"/>
    </source>
</evidence>
<evidence type="ECO:0000313" key="13">
    <source>
        <dbReference type="Proteomes" id="UP000283509"/>
    </source>
</evidence>
<keyword evidence="4" id="KW-0805">Transcription regulation</keyword>
<dbReference type="PANTHER" id="PTHR16062:SF19">
    <property type="entry name" value="PROTEIN POLYBROMO-1"/>
    <property type="match status" value="1"/>
</dbReference>
<dbReference type="GO" id="GO:0006338">
    <property type="term" value="P:chromatin remodeling"/>
    <property type="evidence" value="ECO:0007669"/>
    <property type="project" value="InterPro"/>
</dbReference>
<feature type="transmembrane region" description="Helical" evidence="10">
    <location>
        <begin position="167"/>
        <end position="193"/>
    </location>
</feature>
<dbReference type="InterPro" id="IPR036427">
    <property type="entry name" value="Bromodomain-like_sf"/>
</dbReference>
<dbReference type="SMART" id="SM00297">
    <property type="entry name" value="BROMO"/>
    <property type="match status" value="1"/>
</dbReference>
<keyword evidence="10" id="KW-0812">Transmembrane</keyword>
<evidence type="ECO:0000256" key="8">
    <source>
        <dbReference type="PROSITE-ProRule" id="PRU00035"/>
    </source>
</evidence>
<dbReference type="InterPro" id="IPR018359">
    <property type="entry name" value="Bromodomain_CS"/>
</dbReference>
<keyword evidence="3" id="KW-0156">Chromatin regulator</keyword>
<keyword evidence="10" id="KW-1133">Transmembrane helix</keyword>
<feature type="transmembrane region" description="Helical" evidence="10">
    <location>
        <begin position="129"/>
        <end position="155"/>
    </location>
</feature>
<comment type="subcellular location">
    <subcellularLocation>
        <location evidence="1">Nucleus</location>
    </subcellularLocation>
</comment>
<keyword evidence="5 8" id="KW-0103">Bromodomain</keyword>
<keyword evidence="6" id="KW-0804">Transcription</keyword>
<proteinExistence type="predicted"/>
<evidence type="ECO:0000256" key="2">
    <source>
        <dbReference type="ARBA" id="ARBA00022737"/>
    </source>
</evidence>